<dbReference type="Gene3D" id="3.40.190.10">
    <property type="entry name" value="Periplasmic binding protein-like II"/>
    <property type="match status" value="1"/>
</dbReference>
<reference evidence="5 6" key="1">
    <citation type="submission" date="2017-10" db="EMBL/GenBank/DDBJ databases">
        <title>Novel microbial diversity and functional potential in the marine mammal oral microbiome.</title>
        <authorList>
            <person name="Dudek N.K."/>
            <person name="Sun C.L."/>
            <person name="Burstein D."/>
            <person name="Kantor R.S."/>
            <person name="Aliaga Goltsman D.S."/>
            <person name="Bik E.M."/>
            <person name="Thomas B.C."/>
            <person name="Banfield J.F."/>
            <person name="Relman D.A."/>
        </authorList>
    </citation>
    <scope>NUCLEOTIDE SEQUENCE [LARGE SCALE GENOMIC DNA]</scope>
    <source>
        <strain evidence="5">DOLJORAL78_47_16</strain>
    </source>
</reference>
<organism evidence="5 6">
    <name type="scientific">candidate division KSB3 bacterium</name>
    <dbReference type="NCBI Taxonomy" id="2044937"/>
    <lineage>
        <taxon>Bacteria</taxon>
        <taxon>candidate division KSB3</taxon>
    </lineage>
</organism>
<dbReference type="EMBL" id="PDSK01000148">
    <property type="protein sequence ID" value="PIE31381.1"/>
    <property type="molecule type" value="Genomic_DNA"/>
</dbReference>
<dbReference type="Gene3D" id="3.90.76.10">
    <property type="entry name" value="Dipeptide-binding Protein, Domain 1"/>
    <property type="match status" value="1"/>
</dbReference>
<evidence type="ECO:0000313" key="5">
    <source>
        <dbReference type="EMBL" id="PIE31381.1"/>
    </source>
</evidence>
<dbReference type="GO" id="GO:0043190">
    <property type="term" value="C:ATP-binding cassette (ABC) transporter complex"/>
    <property type="evidence" value="ECO:0007669"/>
    <property type="project" value="InterPro"/>
</dbReference>
<gene>
    <name evidence="5" type="ORF">CSA56_18420</name>
</gene>
<dbReference type="Gene3D" id="3.10.105.10">
    <property type="entry name" value="Dipeptide-binding Protein, Domain 3"/>
    <property type="match status" value="1"/>
</dbReference>
<evidence type="ECO:0000256" key="2">
    <source>
        <dbReference type="ARBA" id="ARBA00022448"/>
    </source>
</evidence>
<feature type="domain" description="Solute-binding protein family 5" evidence="4">
    <location>
        <begin position="77"/>
        <end position="440"/>
    </location>
</feature>
<evidence type="ECO:0000259" key="4">
    <source>
        <dbReference type="Pfam" id="PF00496"/>
    </source>
</evidence>
<evidence type="ECO:0000256" key="1">
    <source>
        <dbReference type="ARBA" id="ARBA00005695"/>
    </source>
</evidence>
<dbReference type="SUPFAM" id="SSF53850">
    <property type="entry name" value="Periplasmic binding protein-like II"/>
    <property type="match status" value="1"/>
</dbReference>
<dbReference type="InterPro" id="IPR039424">
    <property type="entry name" value="SBP_5"/>
</dbReference>
<keyword evidence="3" id="KW-0732">Signal</keyword>
<dbReference type="PIRSF" id="PIRSF002741">
    <property type="entry name" value="MppA"/>
    <property type="match status" value="1"/>
</dbReference>
<proteinExistence type="inferred from homology"/>
<accession>A0A2G6K6S9</accession>
<dbReference type="InterPro" id="IPR030678">
    <property type="entry name" value="Peptide/Ni-bd"/>
</dbReference>
<evidence type="ECO:0000313" key="6">
    <source>
        <dbReference type="Proteomes" id="UP000230821"/>
    </source>
</evidence>
<dbReference type="InterPro" id="IPR000914">
    <property type="entry name" value="SBP_5_dom"/>
</dbReference>
<dbReference type="PANTHER" id="PTHR30290">
    <property type="entry name" value="PERIPLASMIC BINDING COMPONENT OF ABC TRANSPORTER"/>
    <property type="match status" value="1"/>
</dbReference>
<dbReference type="GO" id="GO:0042597">
    <property type="term" value="C:periplasmic space"/>
    <property type="evidence" value="ECO:0007669"/>
    <property type="project" value="UniProtKB-ARBA"/>
</dbReference>
<comment type="caution">
    <text evidence="5">The sequence shown here is derived from an EMBL/GenBank/DDBJ whole genome shotgun (WGS) entry which is preliminary data.</text>
</comment>
<comment type="similarity">
    <text evidence="1">Belongs to the bacterial solute-binding protein 5 family.</text>
</comment>
<dbReference type="AlphaFoldDB" id="A0A2G6K6S9"/>
<evidence type="ECO:0000256" key="3">
    <source>
        <dbReference type="ARBA" id="ARBA00022729"/>
    </source>
</evidence>
<dbReference type="PANTHER" id="PTHR30290:SF9">
    <property type="entry name" value="OLIGOPEPTIDE-BINDING PROTEIN APPA"/>
    <property type="match status" value="1"/>
</dbReference>
<keyword evidence="2" id="KW-0813">Transport</keyword>
<sequence length="527" mass="60759">MRSRYIFCILIVTIVLFAAFIPGTQAYEMRDGKKILIFGARQPVPTIDPSIKYDWSIRTLQQSLYDGLAKYVGSPPKLVPWVAESWESSPDAKVFTFHLVKNAKFHNGDPVTAEAVKFSFVRTLKLKKGPAWMLMDFLDEDGIEVIDDYTITFTLKEPYAAFEAVIPWWYIMNPKQVMENEVDGDYGQAWLTENAAGSGPFRQKRWEQGVLYELEAVEDYWKGWENENHIDGFVFKLIREASSQKIAIQKGEADIVGGVSPEDFELLAQYPGIYVVNEPGITTFGVKMNVQKGYTSDINVRKAICYAFNYDALLDIYNGNAILEDSPFPKGIKGYVPQPNIYRQDLEKAKEFLKKSQYPDGGFELEYIYVQGLEEEKQIGLVLIDTLSQLNIKVKMVPLTWPNMVARGSKVDTSPDFFAAFTTPIFNDPDAVAYQYHKDSWGKYYGTSHYNNEKVWELIDRARTVLNWDERQKLYTEIQKTIVDDAPEIFGMLYNRRWAIRDHVKGFVFCPVRFTNEIDMYSLYFED</sequence>
<dbReference type="Pfam" id="PF00496">
    <property type="entry name" value="SBP_bac_5"/>
    <property type="match status" value="1"/>
</dbReference>
<name>A0A2G6K6S9_9BACT</name>
<protein>
    <submittedName>
        <fullName evidence="5">Peptide ABC transporter substrate-binding protein</fullName>
    </submittedName>
</protein>
<dbReference type="GO" id="GO:1904680">
    <property type="term" value="F:peptide transmembrane transporter activity"/>
    <property type="evidence" value="ECO:0007669"/>
    <property type="project" value="TreeGrafter"/>
</dbReference>
<dbReference type="Proteomes" id="UP000230821">
    <property type="component" value="Unassembled WGS sequence"/>
</dbReference>
<dbReference type="GO" id="GO:0015833">
    <property type="term" value="P:peptide transport"/>
    <property type="evidence" value="ECO:0007669"/>
    <property type="project" value="TreeGrafter"/>
</dbReference>
<dbReference type="CDD" id="cd08512">
    <property type="entry name" value="PBP2_NikA_DppA_OppA_like_7"/>
    <property type="match status" value="1"/>
</dbReference>